<dbReference type="GO" id="GO:0016139">
    <property type="term" value="P:glycoside catabolic process"/>
    <property type="evidence" value="ECO:0007669"/>
    <property type="project" value="TreeGrafter"/>
</dbReference>
<dbReference type="SUPFAM" id="SSF51445">
    <property type="entry name" value="(Trans)glycosidases"/>
    <property type="match status" value="1"/>
</dbReference>
<organism evidence="7">
    <name type="scientific">termite gut metagenome</name>
    <dbReference type="NCBI Taxonomy" id="433724"/>
    <lineage>
        <taxon>unclassified sequences</taxon>
        <taxon>metagenomes</taxon>
        <taxon>organismal metagenomes</taxon>
    </lineage>
</organism>
<dbReference type="Pfam" id="PF01120">
    <property type="entry name" value="Alpha_L_fucos"/>
    <property type="match status" value="1"/>
</dbReference>
<proteinExistence type="inferred from homology"/>
<evidence type="ECO:0000313" key="7">
    <source>
        <dbReference type="EMBL" id="KAA6305510.1"/>
    </source>
</evidence>
<evidence type="ECO:0000259" key="6">
    <source>
        <dbReference type="Pfam" id="PF01120"/>
    </source>
</evidence>
<dbReference type="GO" id="GO:0006004">
    <property type="term" value="P:fucose metabolic process"/>
    <property type="evidence" value="ECO:0007669"/>
    <property type="project" value="TreeGrafter"/>
</dbReference>
<comment type="caution">
    <text evidence="7">The sequence shown here is derived from an EMBL/GenBank/DDBJ whole genome shotgun (WGS) entry which is preliminary data.</text>
</comment>
<dbReference type="GO" id="GO:0004560">
    <property type="term" value="F:alpha-L-fucosidase activity"/>
    <property type="evidence" value="ECO:0007669"/>
    <property type="project" value="InterPro"/>
</dbReference>
<feature type="domain" description="Glycoside hydrolase family 29 N-terminal" evidence="6">
    <location>
        <begin position="31"/>
        <end position="162"/>
    </location>
</feature>
<evidence type="ECO:0000256" key="1">
    <source>
        <dbReference type="ARBA" id="ARBA00007951"/>
    </source>
</evidence>
<evidence type="ECO:0000256" key="3">
    <source>
        <dbReference type="ARBA" id="ARBA00022729"/>
    </source>
</evidence>
<comment type="similarity">
    <text evidence="1">Belongs to the glycosyl hydrolase 29 family.</text>
</comment>
<dbReference type="InterPro" id="IPR000933">
    <property type="entry name" value="Glyco_hydro_29"/>
</dbReference>
<evidence type="ECO:0000256" key="4">
    <source>
        <dbReference type="ARBA" id="ARBA00022801"/>
    </source>
</evidence>
<dbReference type="SMART" id="SM00812">
    <property type="entry name" value="Alpha_L_fucos"/>
    <property type="match status" value="1"/>
</dbReference>
<accession>A0A5J4P923</accession>
<dbReference type="InterPro" id="IPR017853">
    <property type="entry name" value="GH"/>
</dbReference>
<feature type="non-terminal residue" evidence="7">
    <location>
        <position position="167"/>
    </location>
</feature>
<dbReference type="Gene3D" id="3.20.20.80">
    <property type="entry name" value="Glycosidases"/>
    <property type="match status" value="1"/>
</dbReference>
<protein>
    <recommendedName>
        <fullName evidence="2">alpha-L-fucosidase</fullName>
        <ecNumber evidence="2">3.2.1.51</ecNumber>
    </recommendedName>
</protein>
<keyword evidence="5" id="KW-0326">Glycosidase</keyword>
<dbReference type="AlphaFoldDB" id="A0A5J4P923"/>
<keyword evidence="4" id="KW-0378">Hydrolase</keyword>
<name>A0A5J4P923_9ZZZZ</name>
<keyword evidence="3" id="KW-0732">Signal</keyword>
<evidence type="ECO:0000256" key="2">
    <source>
        <dbReference type="ARBA" id="ARBA00012662"/>
    </source>
</evidence>
<reference evidence="7" key="1">
    <citation type="submission" date="2019-03" db="EMBL/GenBank/DDBJ databases">
        <title>Single cell metagenomics reveals metabolic interactions within the superorganism composed of flagellate Streblomastix strix and complex community of Bacteroidetes bacteria on its surface.</title>
        <authorList>
            <person name="Treitli S.C."/>
            <person name="Kolisko M."/>
            <person name="Husnik F."/>
            <person name="Keeling P."/>
            <person name="Hampl V."/>
        </authorList>
    </citation>
    <scope>NUCLEOTIDE SEQUENCE</scope>
    <source>
        <strain evidence="7">STM</strain>
    </source>
</reference>
<dbReference type="InterPro" id="IPR057739">
    <property type="entry name" value="Glyco_hydro_29_N"/>
</dbReference>
<dbReference type="EC" id="3.2.1.51" evidence="2"/>
<dbReference type="PANTHER" id="PTHR10030">
    <property type="entry name" value="ALPHA-L-FUCOSIDASE"/>
    <property type="match status" value="1"/>
</dbReference>
<sequence length="167" mass="19677">MRRKSSFVLFLLFLLISVKSFGQTAIPKADTKWFEEVRFGMFVHFGAYSVLGAGEWVMNNRPVSGKDYKNLQNFFNPQEFNAEEWVKIIKDAGMKYITFTSRHHDGFSNWNTQQSDWNIMHTPYGKDLIKQLADACHKEGIKLVFYYSLLDWMRDDYQYETGRTGKK</sequence>
<gene>
    <name evidence="7" type="ORF">EZS27_042837</name>
</gene>
<dbReference type="GO" id="GO:0005764">
    <property type="term" value="C:lysosome"/>
    <property type="evidence" value="ECO:0007669"/>
    <property type="project" value="TreeGrafter"/>
</dbReference>
<dbReference type="EMBL" id="SNRY01010641">
    <property type="protein sequence ID" value="KAA6305510.1"/>
    <property type="molecule type" value="Genomic_DNA"/>
</dbReference>
<dbReference type="PANTHER" id="PTHR10030:SF37">
    <property type="entry name" value="ALPHA-L-FUCOSIDASE-RELATED"/>
    <property type="match status" value="1"/>
</dbReference>
<evidence type="ECO:0000256" key="5">
    <source>
        <dbReference type="ARBA" id="ARBA00023295"/>
    </source>
</evidence>